<organism evidence="2 3">
    <name type="scientific">candidate division WOR-3 bacterium</name>
    <dbReference type="NCBI Taxonomy" id="2052148"/>
    <lineage>
        <taxon>Bacteria</taxon>
        <taxon>Bacteria division WOR-3</taxon>
    </lineage>
</organism>
<gene>
    <name evidence="2" type="ORF">DRP53_03045</name>
</gene>
<dbReference type="EMBL" id="QNBE01000020">
    <property type="protein sequence ID" value="RKX71017.1"/>
    <property type="molecule type" value="Genomic_DNA"/>
</dbReference>
<name>A0A660SJU6_UNCW3</name>
<dbReference type="InterPro" id="IPR033399">
    <property type="entry name" value="TP_0789-like"/>
</dbReference>
<reference evidence="2 3" key="1">
    <citation type="submission" date="2018-06" db="EMBL/GenBank/DDBJ databases">
        <title>Extensive metabolic versatility and redundancy in microbially diverse, dynamic hydrothermal sediments.</title>
        <authorList>
            <person name="Dombrowski N."/>
            <person name="Teske A."/>
            <person name="Baker B.J."/>
        </authorList>
    </citation>
    <scope>NUCLEOTIDE SEQUENCE [LARGE SCALE GENOMIC DNA]</scope>
    <source>
        <strain evidence="2">B36_G15</strain>
    </source>
</reference>
<evidence type="ECO:0000313" key="3">
    <source>
        <dbReference type="Proteomes" id="UP000268469"/>
    </source>
</evidence>
<protein>
    <recommendedName>
        <fullName evidence="1">Uncharacterized protein TP-0789 domain-containing protein</fullName>
    </recommendedName>
</protein>
<accession>A0A660SJU6</accession>
<evidence type="ECO:0000259" key="1">
    <source>
        <dbReference type="Pfam" id="PF17131"/>
    </source>
</evidence>
<dbReference type="AlphaFoldDB" id="A0A660SJU6"/>
<feature type="domain" description="Uncharacterized protein TP-0789" evidence="1">
    <location>
        <begin position="110"/>
        <end position="220"/>
    </location>
</feature>
<comment type="caution">
    <text evidence="2">The sequence shown here is derived from an EMBL/GenBank/DDBJ whole genome shotgun (WGS) entry which is preliminary data.</text>
</comment>
<evidence type="ECO:0000313" key="2">
    <source>
        <dbReference type="EMBL" id="RKX71017.1"/>
    </source>
</evidence>
<dbReference type="Proteomes" id="UP000268469">
    <property type="component" value="Unassembled WGS sequence"/>
</dbReference>
<dbReference type="Gene3D" id="2.50.20.10">
    <property type="entry name" value="Lipoprotein localisation LolA/LolB/LppX"/>
    <property type="match status" value="1"/>
</dbReference>
<dbReference type="SUPFAM" id="SSF89392">
    <property type="entry name" value="Prokaryotic lipoproteins and lipoprotein localization factors"/>
    <property type="match status" value="1"/>
</dbReference>
<sequence>MILLLFLILPSDSILKGVKDRSEIATDLKGRIEVRIEYPKAETLSGRFYLKGRELLLRFQSPSPSDLLFTDTVLVIYRPDLKEKVIKRGFVSVDRPIPYLDVGPGILSWTKGWQFRTVARDSILSYDVYILEGETTDTTRRYQKTIFWIDAESFLIRRVEFYDSDGLLNFLYLVKGEEMVAGVLIPIEYQMRILTEFGVMVISVRLPEVEAVPELPEAIFHIGD</sequence>
<dbReference type="InterPro" id="IPR029046">
    <property type="entry name" value="LolA/LolB/LppX"/>
</dbReference>
<dbReference type="Pfam" id="PF17131">
    <property type="entry name" value="LolA_like"/>
    <property type="match status" value="1"/>
</dbReference>
<proteinExistence type="predicted"/>